<keyword evidence="2" id="KW-1185">Reference proteome</keyword>
<accession>A0ABW5WHC2</accession>
<organism evidence="1 2">
    <name type="scientific">Prauserella oleivorans</name>
    <dbReference type="NCBI Taxonomy" id="1478153"/>
    <lineage>
        <taxon>Bacteria</taxon>
        <taxon>Bacillati</taxon>
        <taxon>Actinomycetota</taxon>
        <taxon>Actinomycetes</taxon>
        <taxon>Pseudonocardiales</taxon>
        <taxon>Pseudonocardiaceae</taxon>
        <taxon>Prauserella</taxon>
    </lineage>
</organism>
<proteinExistence type="predicted"/>
<reference evidence="2" key="1">
    <citation type="journal article" date="2019" name="Int. J. Syst. Evol. Microbiol.">
        <title>The Global Catalogue of Microorganisms (GCM) 10K type strain sequencing project: providing services to taxonomists for standard genome sequencing and annotation.</title>
        <authorList>
            <consortium name="The Broad Institute Genomics Platform"/>
            <consortium name="The Broad Institute Genome Sequencing Center for Infectious Disease"/>
            <person name="Wu L."/>
            <person name="Ma J."/>
        </authorList>
    </citation>
    <scope>NUCLEOTIDE SEQUENCE [LARGE SCALE GENOMIC DNA]</scope>
    <source>
        <strain evidence="2">IBRC-M 10906</strain>
    </source>
</reference>
<dbReference type="EMBL" id="JBHUOF010000051">
    <property type="protein sequence ID" value="MFD2803252.1"/>
    <property type="molecule type" value="Genomic_DNA"/>
</dbReference>
<gene>
    <name evidence="1" type="ORF">ACFS2C_28060</name>
</gene>
<sequence>MAGPDTSAVERRCWKIYEQADAAWRRSPDESAAEYEAMALMVQAANAGLLARLVQVEERRRR</sequence>
<evidence type="ECO:0000313" key="1">
    <source>
        <dbReference type="EMBL" id="MFD2803252.1"/>
    </source>
</evidence>
<dbReference type="RefSeq" id="WP_377385320.1">
    <property type="nucleotide sequence ID" value="NZ_JBHSAN010000005.1"/>
</dbReference>
<protein>
    <submittedName>
        <fullName evidence="1">Uncharacterized protein</fullName>
    </submittedName>
</protein>
<comment type="caution">
    <text evidence="1">The sequence shown here is derived from an EMBL/GenBank/DDBJ whole genome shotgun (WGS) entry which is preliminary data.</text>
</comment>
<name>A0ABW5WHC2_9PSEU</name>
<evidence type="ECO:0000313" key="2">
    <source>
        <dbReference type="Proteomes" id="UP001597478"/>
    </source>
</evidence>
<dbReference type="Proteomes" id="UP001597478">
    <property type="component" value="Unassembled WGS sequence"/>
</dbReference>